<feature type="transmembrane region" description="Helical" evidence="9">
    <location>
        <begin position="437"/>
        <end position="457"/>
    </location>
</feature>
<keyword evidence="3" id="KW-0813">Transport</keyword>
<dbReference type="PANTHER" id="PTHR31503:SF20">
    <property type="entry name" value="CA(2+)_H(+) EXCHANGER, PUTATIVE (EUROFUNG)-RELATED"/>
    <property type="match status" value="1"/>
</dbReference>
<comment type="caution">
    <text evidence="11">The sequence shown here is derived from an EMBL/GenBank/DDBJ whole genome shotgun (WGS) entry which is preliminary data.</text>
</comment>
<evidence type="ECO:0000256" key="7">
    <source>
        <dbReference type="ARBA" id="ARBA00023136"/>
    </source>
</evidence>
<feature type="transmembrane region" description="Helical" evidence="9">
    <location>
        <begin position="410"/>
        <end position="430"/>
    </location>
</feature>
<organism evidence="11 12">
    <name type="scientific">Cerrena zonata</name>
    <dbReference type="NCBI Taxonomy" id="2478898"/>
    <lineage>
        <taxon>Eukaryota</taxon>
        <taxon>Fungi</taxon>
        <taxon>Dikarya</taxon>
        <taxon>Basidiomycota</taxon>
        <taxon>Agaricomycotina</taxon>
        <taxon>Agaricomycetes</taxon>
        <taxon>Polyporales</taxon>
        <taxon>Cerrenaceae</taxon>
        <taxon>Cerrena</taxon>
    </lineage>
</organism>
<feature type="domain" description="Sodium/calcium exchanger membrane region" evidence="10">
    <location>
        <begin position="328"/>
        <end position="481"/>
    </location>
</feature>
<evidence type="ECO:0000256" key="6">
    <source>
        <dbReference type="ARBA" id="ARBA00023065"/>
    </source>
</evidence>
<evidence type="ECO:0000256" key="1">
    <source>
        <dbReference type="ARBA" id="ARBA00004127"/>
    </source>
</evidence>
<evidence type="ECO:0000256" key="9">
    <source>
        <dbReference type="SAM" id="Phobius"/>
    </source>
</evidence>
<keyword evidence="5 9" id="KW-1133">Transmembrane helix</keyword>
<gene>
    <name evidence="11" type="ORF">QCA50_015072</name>
</gene>
<feature type="transmembrane region" description="Helical" evidence="9">
    <location>
        <begin position="463"/>
        <end position="483"/>
    </location>
</feature>
<evidence type="ECO:0000256" key="5">
    <source>
        <dbReference type="ARBA" id="ARBA00022989"/>
    </source>
</evidence>
<evidence type="ECO:0000313" key="12">
    <source>
        <dbReference type="Proteomes" id="UP001385951"/>
    </source>
</evidence>
<feature type="region of interest" description="Disordered" evidence="8">
    <location>
        <begin position="1"/>
        <end position="40"/>
    </location>
</feature>
<comment type="subcellular location">
    <subcellularLocation>
        <location evidence="1">Endomembrane system</location>
        <topology evidence="1">Multi-pass membrane protein</topology>
    </subcellularLocation>
</comment>
<sequence>MAPNGADVEKQEPKASTSMSDTELGETIHSNGHDTTVPQGQLHPHLHLKYYATRQRRFWRRLRGKDRPRVPSWLESGKNIATSSYLNILFVCLPLAWVWHFKSHADRESTVFTDRATFALCFLSIIPLEKMFDWGGEQMALYLGKDLGDLVIITLNNAVEATLAIILLAHCELRILQSTLVGVVILHLLLIPGTAFLAGGAQIWEQNLHPHPTQLNHSLLIIGVLAILLPTAFFAALDRGALGVSSTGTSIVAGPLLSDSVRDQLLRMSRGVAVILLLVYIASRIFLANPPGEDNALVVSPSAPQALKDEEHHLTQAEPEVGPWACMLMLAITVGLMGATAEWLVESIEFVREEGGIQDEWFGLILLPVVSFSADGVVALVYFCRSVVNHFLGRKTMAPQQLAKARAIDLSIQFTLFWMPFLVLLAWWIGKPLHLMFDYFELALLLGACFLVNYVTADSKTNWVEGLIMVAFYLMIAVVAWFYSGQPEQEIMLACGESVAQFIASGGEEGGESTVEASEAALRTFAKIVKLY</sequence>
<dbReference type="InterPro" id="IPR044880">
    <property type="entry name" value="NCX_ion-bd_dom_sf"/>
</dbReference>
<dbReference type="InterPro" id="IPR004713">
    <property type="entry name" value="CaH_exchang"/>
</dbReference>
<dbReference type="AlphaFoldDB" id="A0AAW0FS34"/>
<keyword evidence="12" id="KW-1185">Reference proteome</keyword>
<feature type="transmembrane region" description="Helical" evidence="9">
    <location>
        <begin position="148"/>
        <end position="168"/>
    </location>
</feature>
<dbReference type="Proteomes" id="UP001385951">
    <property type="component" value="Unassembled WGS sequence"/>
</dbReference>
<keyword evidence="6" id="KW-0406">Ion transport</keyword>
<comment type="similarity">
    <text evidence="2">Belongs to the Ca(2+):cation antiporter (CaCA) (TC 2.A.19) family.</text>
</comment>
<dbReference type="GO" id="GO:0015369">
    <property type="term" value="F:calcium:proton antiporter activity"/>
    <property type="evidence" value="ECO:0007669"/>
    <property type="project" value="UniProtKB-ARBA"/>
</dbReference>
<dbReference type="InterPro" id="IPR004837">
    <property type="entry name" value="NaCa_Exmemb"/>
</dbReference>
<feature type="transmembrane region" description="Helical" evidence="9">
    <location>
        <begin position="271"/>
        <end position="287"/>
    </location>
</feature>
<reference evidence="11 12" key="1">
    <citation type="submission" date="2022-09" db="EMBL/GenBank/DDBJ databases">
        <authorList>
            <person name="Palmer J.M."/>
        </authorList>
    </citation>
    <scope>NUCLEOTIDE SEQUENCE [LARGE SCALE GENOMIC DNA]</scope>
    <source>
        <strain evidence="11 12">DSM 7382</strain>
    </source>
</reference>
<evidence type="ECO:0000256" key="3">
    <source>
        <dbReference type="ARBA" id="ARBA00022448"/>
    </source>
</evidence>
<feature type="transmembrane region" description="Helical" evidence="9">
    <location>
        <begin position="361"/>
        <end position="383"/>
    </location>
</feature>
<feature type="domain" description="Sodium/calcium exchanger membrane region" evidence="10">
    <location>
        <begin position="117"/>
        <end position="285"/>
    </location>
</feature>
<dbReference type="PANTHER" id="PTHR31503">
    <property type="entry name" value="VACUOLAR CALCIUM ION TRANSPORTER"/>
    <property type="match status" value="1"/>
</dbReference>
<proteinExistence type="inferred from homology"/>
<dbReference type="GO" id="GO:0006874">
    <property type="term" value="P:intracellular calcium ion homeostasis"/>
    <property type="evidence" value="ECO:0007669"/>
    <property type="project" value="TreeGrafter"/>
</dbReference>
<dbReference type="Pfam" id="PF01699">
    <property type="entry name" value="Na_Ca_ex"/>
    <property type="match status" value="2"/>
</dbReference>
<name>A0AAW0FS34_9APHY</name>
<dbReference type="GO" id="GO:0012505">
    <property type="term" value="C:endomembrane system"/>
    <property type="evidence" value="ECO:0007669"/>
    <property type="project" value="UniProtKB-SubCell"/>
</dbReference>
<evidence type="ECO:0000313" key="11">
    <source>
        <dbReference type="EMBL" id="KAK7681725.1"/>
    </source>
</evidence>
<accession>A0AAW0FS34</accession>
<feature type="transmembrane region" description="Helical" evidence="9">
    <location>
        <begin position="216"/>
        <end position="237"/>
    </location>
</feature>
<keyword evidence="7 9" id="KW-0472">Membrane</keyword>
<evidence type="ECO:0000256" key="8">
    <source>
        <dbReference type="SAM" id="MobiDB-lite"/>
    </source>
</evidence>
<dbReference type="EMBL" id="JASBNA010000039">
    <property type="protein sequence ID" value="KAK7681725.1"/>
    <property type="molecule type" value="Genomic_DNA"/>
</dbReference>
<evidence type="ECO:0000256" key="2">
    <source>
        <dbReference type="ARBA" id="ARBA00008170"/>
    </source>
</evidence>
<evidence type="ECO:0000259" key="10">
    <source>
        <dbReference type="Pfam" id="PF01699"/>
    </source>
</evidence>
<keyword evidence="4 9" id="KW-0812">Transmembrane</keyword>
<evidence type="ECO:0000256" key="4">
    <source>
        <dbReference type="ARBA" id="ARBA00022692"/>
    </source>
</evidence>
<feature type="transmembrane region" description="Helical" evidence="9">
    <location>
        <begin position="180"/>
        <end position="204"/>
    </location>
</feature>
<feature type="transmembrane region" description="Helical" evidence="9">
    <location>
        <begin position="80"/>
        <end position="99"/>
    </location>
</feature>
<protein>
    <recommendedName>
        <fullName evidence="10">Sodium/calcium exchanger membrane region domain-containing protein</fullName>
    </recommendedName>
</protein>
<dbReference type="GO" id="GO:0000329">
    <property type="term" value="C:fungal-type vacuole membrane"/>
    <property type="evidence" value="ECO:0007669"/>
    <property type="project" value="TreeGrafter"/>
</dbReference>
<feature type="compositionally biased region" description="Polar residues" evidence="8">
    <location>
        <begin position="28"/>
        <end position="39"/>
    </location>
</feature>
<dbReference type="Gene3D" id="1.20.1420.30">
    <property type="entry name" value="NCX, central ion-binding region"/>
    <property type="match status" value="1"/>
</dbReference>